<dbReference type="KEGG" id="span:AWL63_03375"/>
<gene>
    <name evidence="4" type="ORF">AWL63_03375</name>
</gene>
<evidence type="ECO:0000259" key="3">
    <source>
        <dbReference type="PROSITE" id="PS50110"/>
    </source>
</evidence>
<dbReference type="InterPro" id="IPR011006">
    <property type="entry name" value="CheY-like_superfamily"/>
</dbReference>
<dbReference type="PANTHER" id="PTHR44591">
    <property type="entry name" value="STRESS RESPONSE REGULATOR PROTEIN 1"/>
    <property type="match status" value="1"/>
</dbReference>
<dbReference type="GO" id="GO:0000160">
    <property type="term" value="P:phosphorelay signal transduction system"/>
    <property type="evidence" value="ECO:0007669"/>
    <property type="project" value="InterPro"/>
</dbReference>
<feature type="modified residue" description="4-aspartylphosphate" evidence="2">
    <location>
        <position position="63"/>
    </location>
</feature>
<accession>A0A1B3Z6W8</accession>
<evidence type="ECO:0000256" key="2">
    <source>
        <dbReference type="PROSITE-ProRule" id="PRU00169"/>
    </source>
</evidence>
<dbReference type="EMBL" id="CP014168">
    <property type="protein sequence ID" value="AOH83157.1"/>
    <property type="molecule type" value="Genomic_DNA"/>
</dbReference>
<dbReference type="Gene3D" id="3.40.50.2300">
    <property type="match status" value="1"/>
</dbReference>
<dbReference type="OrthoDB" id="9797885at2"/>
<dbReference type="Proteomes" id="UP000094256">
    <property type="component" value="Chromosome"/>
</dbReference>
<organism evidence="4 5">
    <name type="scientific">Sphingomonas panacis</name>
    <dbReference type="NCBI Taxonomy" id="1560345"/>
    <lineage>
        <taxon>Bacteria</taxon>
        <taxon>Pseudomonadati</taxon>
        <taxon>Pseudomonadota</taxon>
        <taxon>Alphaproteobacteria</taxon>
        <taxon>Sphingomonadales</taxon>
        <taxon>Sphingomonadaceae</taxon>
        <taxon>Sphingomonas</taxon>
    </lineage>
</organism>
<dbReference type="InterPro" id="IPR050595">
    <property type="entry name" value="Bact_response_regulator"/>
</dbReference>
<dbReference type="AlphaFoldDB" id="A0A1B3Z6W8"/>
<reference evidence="4 5" key="1">
    <citation type="submission" date="2016-01" db="EMBL/GenBank/DDBJ databases">
        <title>Complete genome and mega plasmid sequence of Sphingomonas panacis DCY99 elicits systemic resistance in rice to Xanthomonas oryzae.</title>
        <authorList>
            <person name="Kim Y.J."/>
            <person name="Yang D.C."/>
            <person name="Sing P."/>
        </authorList>
    </citation>
    <scope>NUCLEOTIDE SEQUENCE [LARGE SCALE GENOMIC DNA]</scope>
    <source>
        <strain evidence="4 5">DCY99</strain>
    </source>
</reference>
<dbReference type="PROSITE" id="PS50110">
    <property type="entry name" value="RESPONSE_REGULATORY"/>
    <property type="match status" value="1"/>
</dbReference>
<name>A0A1B3Z6W8_9SPHN</name>
<keyword evidence="1 2" id="KW-0597">Phosphoprotein</keyword>
<evidence type="ECO:0000313" key="4">
    <source>
        <dbReference type="EMBL" id="AOH83157.1"/>
    </source>
</evidence>
<protein>
    <recommendedName>
        <fullName evidence="3">Response regulatory domain-containing protein</fullName>
    </recommendedName>
</protein>
<dbReference type="STRING" id="1560345.AWL63_03375"/>
<dbReference type="SMART" id="SM00448">
    <property type="entry name" value="REC"/>
    <property type="match status" value="1"/>
</dbReference>
<dbReference type="SUPFAM" id="SSF52172">
    <property type="entry name" value="CheY-like"/>
    <property type="match status" value="1"/>
</dbReference>
<evidence type="ECO:0000313" key="5">
    <source>
        <dbReference type="Proteomes" id="UP000094256"/>
    </source>
</evidence>
<dbReference type="PANTHER" id="PTHR44591:SF3">
    <property type="entry name" value="RESPONSE REGULATORY DOMAIN-CONTAINING PROTEIN"/>
    <property type="match status" value="1"/>
</dbReference>
<dbReference type="InterPro" id="IPR001789">
    <property type="entry name" value="Sig_transdc_resp-reg_receiver"/>
</dbReference>
<keyword evidence="5" id="KW-1185">Reference proteome</keyword>
<sequence>MKAVTGSTAGHRPRVLIVENDAGVRRSMQLLLQARGFDVRAYPGGQPLLADVALRRPDCLVADYRLDDQTGIAVLKAMRALEWDGPAILVSAYASAELERDARDAGFAAVFEKPLREYALVDAVARLTRRPGIG</sequence>
<proteinExistence type="predicted"/>
<dbReference type="Pfam" id="PF00072">
    <property type="entry name" value="Response_reg"/>
    <property type="match status" value="1"/>
</dbReference>
<feature type="domain" description="Response regulatory" evidence="3">
    <location>
        <begin position="14"/>
        <end position="128"/>
    </location>
</feature>
<evidence type="ECO:0000256" key="1">
    <source>
        <dbReference type="ARBA" id="ARBA00022553"/>
    </source>
</evidence>